<reference evidence="10 11" key="1">
    <citation type="journal article" date="2014" name="Int. J. Syst. Evol. Microbiol.">
        <title>Complete genome sequence of Corynebacterium casei LMG S-19264T (=DSM 44701T), isolated from a smear-ripened cheese.</title>
        <authorList>
            <consortium name="US DOE Joint Genome Institute (JGI-PGF)"/>
            <person name="Walter F."/>
            <person name="Albersmeier A."/>
            <person name="Kalinowski J."/>
            <person name="Ruckert C."/>
        </authorList>
    </citation>
    <scope>NUCLEOTIDE SEQUENCE [LARGE SCALE GENOMIC DNA]</scope>
    <source>
        <strain evidence="10 11">CGMCC 4.7215</strain>
    </source>
</reference>
<dbReference type="Gene3D" id="3.30.450.20">
    <property type="entry name" value="PAS domain"/>
    <property type="match status" value="1"/>
</dbReference>
<dbReference type="AlphaFoldDB" id="A0ABD5XCE9"/>
<evidence type="ECO:0000313" key="11">
    <source>
        <dbReference type="Proteomes" id="UP001596414"/>
    </source>
</evidence>
<keyword evidence="5 10" id="KW-0418">Kinase</keyword>
<dbReference type="PROSITE" id="PS50109">
    <property type="entry name" value="HIS_KIN"/>
    <property type="match status" value="1"/>
</dbReference>
<evidence type="ECO:0000256" key="2">
    <source>
        <dbReference type="ARBA" id="ARBA00012438"/>
    </source>
</evidence>
<dbReference type="Pfam" id="PF13185">
    <property type="entry name" value="GAF_2"/>
    <property type="match status" value="2"/>
</dbReference>
<feature type="transmembrane region" description="Helical" evidence="7">
    <location>
        <begin position="203"/>
        <end position="228"/>
    </location>
</feature>
<dbReference type="PANTHER" id="PTHR44936:SF10">
    <property type="entry name" value="SENSOR PROTEIN RSTB"/>
    <property type="match status" value="1"/>
</dbReference>
<dbReference type="InterPro" id="IPR036890">
    <property type="entry name" value="HATPase_C_sf"/>
</dbReference>
<evidence type="ECO:0000256" key="4">
    <source>
        <dbReference type="ARBA" id="ARBA00022741"/>
    </source>
</evidence>
<dbReference type="InterPro" id="IPR003018">
    <property type="entry name" value="GAF"/>
</dbReference>
<dbReference type="SUPFAM" id="SSF55874">
    <property type="entry name" value="ATPase domain of HSP90 chaperone/DNA topoisomerase II/histidine kinase"/>
    <property type="match status" value="1"/>
</dbReference>
<name>A0ABD5XCE9_9EURY</name>
<dbReference type="SUPFAM" id="SSF55785">
    <property type="entry name" value="PYP-like sensor domain (PAS domain)"/>
    <property type="match status" value="1"/>
</dbReference>
<evidence type="ECO:0000259" key="9">
    <source>
        <dbReference type="PROSITE" id="PS50113"/>
    </source>
</evidence>
<feature type="transmembrane region" description="Helical" evidence="7">
    <location>
        <begin position="38"/>
        <end position="57"/>
    </location>
</feature>
<keyword evidence="7" id="KW-0812">Transmembrane</keyword>
<dbReference type="InterPro" id="IPR003594">
    <property type="entry name" value="HATPase_dom"/>
</dbReference>
<protein>
    <recommendedName>
        <fullName evidence="2">histidine kinase</fullName>
        <ecNumber evidence="2">2.7.13.3</ecNumber>
    </recommendedName>
</protein>
<feature type="transmembrane region" description="Helical" evidence="7">
    <location>
        <begin position="6"/>
        <end position="26"/>
    </location>
</feature>
<dbReference type="SMART" id="SM00065">
    <property type="entry name" value="GAF"/>
    <property type="match status" value="1"/>
</dbReference>
<dbReference type="SMART" id="SM00387">
    <property type="entry name" value="HATPase_c"/>
    <property type="match status" value="1"/>
</dbReference>
<dbReference type="Gene3D" id="3.30.450.40">
    <property type="match status" value="2"/>
</dbReference>
<keyword evidence="7" id="KW-1133">Transmembrane helix</keyword>
<sequence length="863" mass="95115">MNEIRVAVATLFVLSSLFPWTLFRLVWTNRSKPGATGLLVIIPSVSLYAFVSAMITLTTVPWLWFVVSNILVLSIASVTVGWLLTTAEHAGYINHPLRWLNGLGAVLLGEQLLAWTNGIHTSFYDPVGTVSLPARVAPNAGPLFMFHTVLVYLLLGLGVLICVVNAFDIHGIRRKQTLALLAGVFPPAGVNILWLAGLTPYNLTALGFVLSVFVLAWALFKADFFAVVPNGRKRAVRNIPDPMVVIDAGGKVVDSNPAARELVDAESGWKGVQTAEFFSPFDEQFAQFEDSTPVETDVSVTKDGTERHFDLKVSPLGETANENNGWVVLLRDITQVKEREQRLREFQMKTEEVLNKRERESICEAAIETVEDVLGISEACIHLYNRRQEALVPITASPAFERRFDSEQALDQGPESLLWEVYNEGEIRVLSDTDEIAQPFDDETVSIKSMLLVPLSTHGILSLSAAEPNAFDDRDQYFGQLLSTTVATSLDGTQREQGLEAVQDITRDAVTATTHDEMAESVLGRMPAALDLPLSAIWEYNKATNRLHPVASTGHADPLLDDMPVFKPGNSIAWDSFKQGETKLVSSVSDHPEAYNSETNLGSEILSPIGEFGLFAAGSTQEESFSENERQIIETLTTNLRTASRLTERRRDLRLLDQVLARVLRHNLRNDLTVIQGHAKQIQRNPQGDIEQHINSILHSSKKLAETASNAQVMRTVIKDRENTEQISLQRVIRWAVEEVTDEFPDATVQLQLEADPTVVAHPNIVTAVEQLVRNAVEHGSSSVSVSVYTTAHGPTVEVSDDGPGIPENEIEILEKHGESALEHGTGVGLWIVDRVAEYSNASVDFTVEDGTVVHLTFSNYLG</sequence>
<evidence type="ECO:0000256" key="7">
    <source>
        <dbReference type="SAM" id="Phobius"/>
    </source>
</evidence>
<evidence type="ECO:0000259" key="8">
    <source>
        <dbReference type="PROSITE" id="PS50109"/>
    </source>
</evidence>
<dbReference type="Pfam" id="PF00989">
    <property type="entry name" value="PAS"/>
    <property type="match status" value="1"/>
</dbReference>
<evidence type="ECO:0000256" key="1">
    <source>
        <dbReference type="ARBA" id="ARBA00000085"/>
    </source>
</evidence>
<dbReference type="InterPro" id="IPR029016">
    <property type="entry name" value="GAF-like_dom_sf"/>
</dbReference>
<organism evidence="10 11">
    <name type="scientific">Halovenus rubra</name>
    <dbReference type="NCBI Taxonomy" id="869890"/>
    <lineage>
        <taxon>Archaea</taxon>
        <taxon>Methanobacteriati</taxon>
        <taxon>Methanobacteriota</taxon>
        <taxon>Stenosarchaea group</taxon>
        <taxon>Halobacteria</taxon>
        <taxon>Halobacteriales</taxon>
        <taxon>Haloarculaceae</taxon>
        <taxon>Halovenus</taxon>
    </lineage>
</organism>
<dbReference type="NCBIfam" id="TIGR00229">
    <property type="entry name" value="sensory_box"/>
    <property type="match status" value="1"/>
</dbReference>
<dbReference type="CDD" id="cd00075">
    <property type="entry name" value="HATPase"/>
    <property type="match status" value="1"/>
</dbReference>
<dbReference type="PROSITE" id="PS50113">
    <property type="entry name" value="PAC"/>
    <property type="match status" value="1"/>
</dbReference>
<proteinExistence type="predicted"/>
<evidence type="ECO:0000256" key="5">
    <source>
        <dbReference type="ARBA" id="ARBA00022777"/>
    </source>
</evidence>
<dbReference type="GO" id="GO:0004673">
    <property type="term" value="F:protein histidine kinase activity"/>
    <property type="evidence" value="ECO:0007669"/>
    <property type="project" value="UniProtKB-EC"/>
</dbReference>
<comment type="caution">
    <text evidence="10">The sequence shown here is derived from an EMBL/GenBank/DDBJ whole genome shotgun (WGS) entry which is preliminary data.</text>
</comment>
<dbReference type="SUPFAM" id="SSF55781">
    <property type="entry name" value="GAF domain-like"/>
    <property type="match status" value="2"/>
</dbReference>
<keyword evidence="4" id="KW-0547">Nucleotide-binding</keyword>
<dbReference type="RefSeq" id="WP_267635681.1">
    <property type="nucleotide sequence ID" value="NZ_JAODIY010000001.1"/>
</dbReference>
<keyword evidence="7" id="KW-0472">Membrane</keyword>
<dbReference type="PANTHER" id="PTHR44936">
    <property type="entry name" value="SENSOR PROTEIN CREC"/>
    <property type="match status" value="1"/>
</dbReference>
<feature type="transmembrane region" description="Helical" evidence="7">
    <location>
        <begin position="63"/>
        <end position="87"/>
    </location>
</feature>
<gene>
    <name evidence="10" type="ORF">ACFQJ7_16615</name>
</gene>
<dbReference type="InterPro" id="IPR013767">
    <property type="entry name" value="PAS_fold"/>
</dbReference>
<dbReference type="Proteomes" id="UP001596414">
    <property type="component" value="Unassembled WGS sequence"/>
</dbReference>
<dbReference type="CDD" id="cd00130">
    <property type="entry name" value="PAS"/>
    <property type="match status" value="1"/>
</dbReference>
<feature type="transmembrane region" description="Helical" evidence="7">
    <location>
        <begin position="99"/>
        <end position="124"/>
    </location>
</feature>
<dbReference type="InterPro" id="IPR050980">
    <property type="entry name" value="2C_sensor_his_kinase"/>
</dbReference>
<dbReference type="EC" id="2.7.13.3" evidence="2"/>
<evidence type="ECO:0000256" key="6">
    <source>
        <dbReference type="ARBA" id="ARBA00022840"/>
    </source>
</evidence>
<evidence type="ECO:0000313" key="10">
    <source>
        <dbReference type="EMBL" id="MFC7127618.1"/>
    </source>
</evidence>
<dbReference type="InterPro" id="IPR000014">
    <property type="entry name" value="PAS"/>
</dbReference>
<dbReference type="EMBL" id="JBHSZQ010000051">
    <property type="protein sequence ID" value="MFC7127618.1"/>
    <property type="molecule type" value="Genomic_DNA"/>
</dbReference>
<dbReference type="InterPro" id="IPR035965">
    <property type="entry name" value="PAS-like_dom_sf"/>
</dbReference>
<dbReference type="Pfam" id="PF16927">
    <property type="entry name" value="HisKA_7TM"/>
    <property type="match status" value="1"/>
</dbReference>
<dbReference type="InterPro" id="IPR031621">
    <property type="entry name" value="HisKA_7TM"/>
</dbReference>
<dbReference type="Gene3D" id="3.30.565.10">
    <property type="entry name" value="Histidine kinase-like ATPase, C-terminal domain"/>
    <property type="match status" value="1"/>
</dbReference>
<keyword evidence="3" id="KW-0808">Transferase</keyword>
<feature type="transmembrane region" description="Helical" evidence="7">
    <location>
        <begin position="144"/>
        <end position="166"/>
    </location>
</feature>
<evidence type="ECO:0000256" key="3">
    <source>
        <dbReference type="ARBA" id="ARBA00022679"/>
    </source>
</evidence>
<feature type="domain" description="PAC" evidence="9">
    <location>
        <begin position="292"/>
        <end position="345"/>
    </location>
</feature>
<dbReference type="InterPro" id="IPR000700">
    <property type="entry name" value="PAS-assoc_C"/>
</dbReference>
<feature type="domain" description="Histidine kinase" evidence="8">
    <location>
        <begin position="663"/>
        <end position="862"/>
    </location>
</feature>
<dbReference type="Pfam" id="PF02518">
    <property type="entry name" value="HATPase_c"/>
    <property type="match status" value="1"/>
</dbReference>
<keyword evidence="6" id="KW-0067">ATP-binding</keyword>
<comment type="catalytic activity">
    <reaction evidence="1">
        <text>ATP + protein L-histidine = ADP + protein N-phospho-L-histidine.</text>
        <dbReference type="EC" id="2.7.13.3"/>
    </reaction>
</comment>
<accession>A0ABD5XCE9</accession>
<dbReference type="InterPro" id="IPR005467">
    <property type="entry name" value="His_kinase_dom"/>
</dbReference>
<dbReference type="GO" id="GO:0005524">
    <property type="term" value="F:ATP binding"/>
    <property type="evidence" value="ECO:0007669"/>
    <property type="project" value="UniProtKB-KW"/>
</dbReference>